<dbReference type="GO" id="GO:0007204">
    <property type="term" value="P:positive regulation of cytosolic calcium ion concentration"/>
    <property type="evidence" value="ECO:0007669"/>
    <property type="project" value="TreeGrafter"/>
</dbReference>
<evidence type="ECO:0000256" key="2">
    <source>
        <dbReference type="ARBA" id="ARBA00022475"/>
    </source>
</evidence>
<evidence type="ECO:0000256" key="7">
    <source>
        <dbReference type="ARBA" id="ARBA00023170"/>
    </source>
</evidence>
<keyword evidence="4 11" id="KW-1133">Transmembrane helix</keyword>
<dbReference type="GO" id="GO:0019957">
    <property type="term" value="F:C-C chemokine binding"/>
    <property type="evidence" value="ECO:0007669"/>
    <property type="project" value="TreeGrafter"/>
</dbReference>
<dbReference type="PRINTS" id="PR00657">
    <property type="entry name" value="CCCHEMOKINER"/>
</dbReference>
<dbReference type="GO" id="GO:0019722">
    <property type="term" value="P:calcium-mediated signaling"/>
    <property type="evidence" value="ECO:0007669"/>
    <property type="project" value="TreeGrafter"/>
</dbReference>
<keyword evidence="5 10" id="KW-0297">G-protein coupled receptor</keyword>
<evidence type="ECO:0000256" key="11">
    <source>
        <dbReference type="SAM" id="Phobius"/>
    </source>
</evidence>
<feature type="transmembrane region" description="Helical" evidence="11">
    <location>
        <begin position="55"/>
        <end position="75"/>
    </location>
</feature>
<accession>A0A455AGW3</accession>
<dbReference type="InterPro" id="IPR004069">
    <property type="entry name" value="Chemokine_CCR9"/>
</dbReference>
<dbReference type="FunFam" id="1.20.1070.10:FF:000035">
    <property type="entry name" value="C-C chemokine receptor type 6"/>
    <property type="match status" value="1"/>
</dbReference>
<keyword evidence="8" id="KW-0325">Glycoprotein</keyword>
<dbReference type="PANTHER" id="PTHR10489:SF664">
    <property type="entry name" value="C-C CHEMOKINE RECEPTOR TYPE 9"/>
    <property type="match status" value="1"/>
</dbReference>
<feature type="domain" description="G-protein coupled receptors family 1 profile" evidence="12">
    <location>
        <begin position="66"/>
        <end position="318"/>
    </location>
</feature>
<keyword evidence="2" id="KW-1003">Cell membrane</keyword>
<dbReference type="InterPro" id="IPR050119">
    <property type="entry name" value="CCR1-9-like"/>
</dbReference>
<dbReference type="KEGG" id="pcad:102992256"/>
<dbReference type="InterPro" id="IPR017452">
    <property type="entry name" value="GPCR_Rhodpsn_7TM"/>
</dbReference>
<dbReference type="Pfam" id="PF00001">
    <property type="entry name" value="7tm_1"/>
    <property type="match status" value="1"/>
</dbReference>
<dbReference type="InterPro" id="IPR000355">
    <property type="entry name" value="Chemokine_rcpt"/>
</dbReference>
<keyword evidence="7 10" id="KW-0675">Receptor</keyword>
<dbReference type="Proteomes" id="UP000248484">
    <property type="component" value="Chromosome 18"/>
</dbReference>
<keyword evidence="13" id="KW-1185">Reference proteome</keyword>
<evidence type="ECO:0000313" key="14">
    <source>
        <dbReference type="RefSeq" id="XP_028335527.1"/>
    </source>
</evidence>
<evidence type="ECO:0000256" key="4">
    <source>
        <dbReference type="ARBA" id="ARBA00022989"/>
    </source>
</evidence>
<dbReference type="PROSITE" id="PS50262">
    <property type="entry name" value="G_PROTEIN_RECEP_F1_2"/>
    <property type="match status" value="1"/>
</dbReference>
<dbReference type="CTD" id="10803"/>
<dbReference type="GeneID" id="102992256"/>
<evidence type="ECO:0000256" key="1">
    <source>
        <dbReference type="ARBA" id="ARBA00004651"/>
    </source>
</evidence>
<feature type="transmembrane region" description="Helical" evidence="11">
    <location>
        <begin position="253"/>
        <end position="270"/>
    </location>
</feature>
<dbReference type="SUPFAM" id="SSF81321">
    <property type="entry name" value="Family A G protein-coupled receptor-like"/>
    <property type="match status" value="1"/>
</dbReference>
<evidence type="ECO:0000256" key="3">
    <source>
        <dbReference type="ARBA" id="ARBA00022692"/>
    </source>
</evidence>
<feature type="transmembrane region" description="Helical" evidence="11">
    <location>
        <begin position="168"/>
        <end position="187"/>
    </location>
</feature>
<protein>
    <submittedName>
        <fullName evidence="14">C-C chemokine receptor type 9</fullName>
    </submittedName>
</protein>
<evidence type="ECO:0000313" key="13">
    <source>
        <dbReference type="Proteomes" id="UP000248484"/>
    </source>
</evidence>
<dbReference type="FunCoup" id="A0A455AGW3">
    <property type="interactions" value="179"/>
</dbReference>
<feature type="transmembrane region" description="Helical" evidence="11">
    <location>
        <begin position="87"/>
        <end position="109"/>
    </location>
</feature>
<evidence type="ECO:0000256" key="8">
    <source>
        <dbReference type="ARBA" id="ARBA00023180"/>
    </source>
</evidence>
<dbReference type="OrthoDB" id="9942559at2759"/>
<dbReference type="PROSITE" id="PS00237">
    <property type="entry name" value="G_PROTEIN_RECEP_F1_1"/>
    <property type="match status" value="1"/>
</dbReference>
<keyword evidence="9 10" id="KW-0807">Transducer</keyword>
<evidence type="ECO:0000256" key="6">
    <source>
        <dbReference type="ARBA" id="ARBA00023136"/>
    </source>
</evidence>
<dbReference type="GO" id="GO:0016493">
    <property type="term" value="F:C-C chemokine receptor activity"/>
    <property type="evidence" value="ECO:0007669"/>
    <property type="project" value="InterPro"/>
</dbReference>
<dbReference type="RefSeq" id="XP_028335527.1">
    <property type="nucleotide sequence ID" value="XM_028479726.1"/>
</dbReference>
<comment type="subcellular location">
    <subcellularLocation>
        <location evidence="1">Cell membrane</location>
        <topology evidence="1">Multi-pass membrane protein</topology>
    </subcellularLocation>
</comment>
<evidence type="ECO:0000256" key="9">
    <source>
        <dbReference type="ARBA" id="ARBA00023224"/>
    </source>
</evidence>
<dbReference type="STRING" id="9755.ENSPCTP00005014825"/>
<organism evidence="13 14">
    <name type="scientific">Physeter macrocephalus</name>
    <name type="common">Sperm whale</name>
    <name type="synonym">Physeter catodon</name>
    <dbReference type="NCBI Taxonomy" id="9755"/>
    <lineage>
        <taxon>Eukaryota</taxon>
        <taxon>Metazoa</taxon>
        <taxon>Chordata</taxon>
        <taxon>Craniata</taxon>
        <taxon>Vertebrata</taxon>
        <taxon>Euteleostomi</taxon>
        <taxon>Mammalia</taxon>
        <taxon>Eutheria</taxon>
        <taxon>Laurasiatheria</taxon>
        <taxon>Artiodactyla</taxon>
        <taxon>Whippomorpha</taxon>
        <taxon>Cetacea</taxon>
        <taxon>Odontoceti</taxon>
        <taxon>Physeteridae</taxon>
        <taxon>Physeter</taxon>
    </lineage>
</organism>
<dbReference type="CDD" id="cd15174">
    <property type="entry name" value="7tmA_CCR9"/>
    <property type="match status" value="1"/>
</dbReference>
<feature type="transmembrane region" description="Helical" evidence="11">
    <location>
        <begin position="220"/>
        <end position="241"/>
    </location>
</feature>
<dbReference type="InParanoid" id="A0A455AGW3"/>
<evidence type="ECO:0000256" key="5">
    <source>
        <dbReference type="ARBA" id="ARBA00023040"/>
    </source>
</evidence>
<dbReference type="PANTHER" id="PTHR10489">
    <property type="entry name" value="CELL ADHESION MOLECULE"/>
    <property type="match status" value="1"/>
</dbReference>
<dbReference type="PRINTS" id="PR01531">
    <property type="entry name" value="CHEMOKINER9"/>
</dbReference>
<name>A0A455AGW3_PHYMC</name>
<sequence length="370" mass="42016">MPSCVSLQSLIPNMSDDYSYDTTSSMEDYGNFNITDLFCKKNHVRQFASYFLPPFYWLVFIVGALGNSLVILVYWYCTRVKTMTDTFLLNLAIADLLFLVTLPFWAIAAADQWKFQTFMCRVVNSMYKMNFYSCVLLITCISVDRYIAIAQAMRAQMWRQKRLLYSKMVCFTVWVMAAALCVPELLYSQVKKEYGVAICTMVYPSDESTKLKSAVLTLKVILGFFLPFVVMACCYTIIIHTLTQAKKSSKHKALKVTITVLTVFVLSQFPHNCVLLVQTIDAYSTFISSCAVSTNIDISFQVTQTIAFLHSCLNPVLYVFVGERFRRDLVKTLKNLGCISQAQWVSFTRKEGSLKLSSMLLETTSGALSL</sequence>
<feature type="transmembrane region" description="Helical" evidence="11">
    <location>
        <begin position="129"/>
        <end position="147"/>
    </location>
</feature>
<proteinExistence type="inferred from homology"/>
<dbReference type="Gene3D" id="1.20.1070.10">
    <property type="entry name" value="Rhodopsin 7-helix transmembrane proteins"/>
    <property type="match status" value="1"/>
</dbReference>
<dbReference type="GO" id="GO:0006955">
    <property type="term" value="P:immune response"/>
    <property type="evidence" value="ECO:0007669"/>
    <property type="project" value="InterPro"/>
</dbReference>
<gene>
    <name evidence="14" type="primary">CCR9</name>
</gene>
<dbReference type="PRINTS" id="PR00237">
    <property type="entry name" value="GPCRRHODOPSN"/>
</dbReference>
<keyword evidence="6 11" id="KW-0472">Membrane</keyword>
<evidence type="ECO:0000259" key="12">
    <source>
        <dbReference type="PROSITE" id="PS50262"/>
    </source>
</evidence>
<dbReference type="GO" id="GO:0060326">
    <property type="term" value="P:cell chemotaxis"/>
    <property type="evidence" value="ECO:0007669"/>
    <property type="project" value="TreeGrafter"/>
</dbReference>
<dbReference type="AlphaFoldDB" id="A0A455AGW3"/>
<comment type="similarity">
    <text evidence="10">Belongs to the G-protein coupled receptor 1 family.</text>
</comment>
<evidence type="ECO:0000256" key="10">
    <source>
        <dbReference type="RuleBase" id="RU000688"/>
    </source>
</evidence>
<reference evidence="14" key="1">
    <citation type="submission" date="2025-08" db="UniProtKB">
        <authorList>
            <consortium name="RefSeq"/>
        </authorList>
    </citation>
    <scope>IDENTIFICATION</scope>
    <source>
        <tissue evidence="14">Muscle</tissue>
    </source>
</reference>
<dbReference type="InterPro" id="IPR000276">
    <property type="entry name" value="GPCR_Rhodpsn"/>
</dbReference>
<dbReference type="GO" id="GO:0009897">
    <property type="term" value="C:external side of plasma membrane"/>
    <property type="evidence" value="ECO:0007669"/>
    <property type="project" value="TreeGrafter"/>
</dbReference>
<keyword evidence="3 10" id="KW-0812">Transmembrane</keyword>